<evidence type="ECO:0000313" key="2">
    <source>
        <dbReference type="EMBL" id="MBD8878639.1"/>
    </source>
</evidence>
<evidence type="ECO:0000256" key="1">
    <source>
        <dbReference type="SAM" id="Phobius"/>
    </source>
</evidence>
<evidence type="ECO:0008006" key="4">
    <source>
        <dbReference type="Google" id="ProtNLM"/>
    </source>
</evidence>
<keyword evidence="3" id="KW-1185">Reference proteome</keyword>
<feature type="transmembrane region" description="Helical" evidence="1">
    <location>
        <begin position="251"/>
        <end position="271"/>
    </location>
</feature>
<feature type="transmembrane region" description="Helical" evidence="1">
    <location>
        <begin position="93"/>
        <end position="112"/>
    </location>
</feature>
<feature type="transmembrane region" description="Helical" evidence="1">
    <location>
        <begin position="328"/>
        <end position="348"/>
    </location>
</feature>
<feature type="transmembrane region" description="Helical" evidence="1">
    <location>
        <begin position="70"/>
        <end position="87"/>
    </location>
</feature>
<comment type="caution">
    <text evidence="2">The sequence shown here is derived from an EMBL/GenBank/DDBJ whole genome shotgun (WGS) entry which is preliminary data.</text>
</comment>
<evidence type="ECO:0000313" key="3">
    <source>
        <dbReference type="Proteomes" id="UP000615687"/>
    </source>
</evidence>
<reference evidence="2 3" key="1">
    <citation type="submission" date="2020-09" db="EMBL/GenBank/DDBJ databases">
        <title>The genome sequence of type strain Labrenzia polysiphoniae KACC 19711.</title>
        <authorList>
            <person name="Liu Y."/>
        </authorList>
    </citation>
    <scope>NUCLEOTIDE SEQUENCE [LARGE SCALE GENOMIC DNA]</scope>
    <source>
        <strain evidence="2 3">KACC 19711</strain>
    </source>
</reference>
<keyword evidence="1" id="KW-0812">Transmembrane</keyword>
<sequence>MSMLGEQADATVGLSGKRLDAAVARGILSKEQADRLAEFWVRQERLEDSDAPISRVDAEEVRFVRGFHDVFIAIGIVIFLFGLTYGLQDLGSMGVIAGIAAGSVWILSEIFARRMRLALPSFLLSLAFTPLFLMTCIGLIAGGDSISVFEGARAGEPVDLDGAYLLILPTLIAIAGAVLHYLRFKVPVGVTGIAGGVLLLVAVLIESVVPGFVVDHVTWFTLVAGLVCFALAMMFDSRDIERVTVNSDKAFWLHLMAAPLIVHSALMLVMGEGEAQSTFYALIVIGLFLGLAFVAILVDRRALLVSGLGYFGFAIATLMTKAEVSEDITLAMTLVLLGCFILLLGSAWRAVRRLVVKPLSDTAVMSFVPAID</sequence>
<feature type="transmembrane region" description="Helical" evidence="1">
    <location>
        <begin position="119"/>
        <end position="142"/>
    </location>
</feature>
<feature type="transmembrane region" description="Helical" evidence="1">
    <location>
        <begin position="162"/>
        <end position="179"/>
    </location>
</feature>
<gene>
    <name evidence="2" type="ORF">IG617_20275</name>
</gene>
<protein>
    <recommendedName>
        <fullName evidence="4">DUF2157 domain-containing protein</fullName>
    </recommendedName>
</protein>
<dbReference type="Proteomes" id="UP000615687">
    <property type="component" value="Unassembled WGS sequence"/>
</dbReference>
<feature type="transmembrane region" description="Helical" evidence="1">
    <location>
        <begin position="217"/>
        <end position="235"/>
    </location>
</feature>
<feature type="transmembrane region" description="Helical" evidence="1">
    <location>
        <begin position="277"/>
        <end position="298"/>
    </location>
</feature>
<keyword evidence="1" id="KW-1133">Transmembrane helix</keyword>
<organism evidence="2 3">
    <name type="scientific">Roseibium polysiphoniae</name>
    <dbReference type="NCBI Taxonomy" id="2571221"/>
    <lineage>
        <taxon>Bacteria</taxon>
        <taxon>Pseudomonadati</taxon>
        <taxon>Pseudomonadota</taxon>
        <taxon>Alphaproteobacteria</taxon>
        <taxon>Hyphomicrobiales</taxon>
        <taxon>Stappiaceae</taxon>
        <taxon>Roseibium</taxon>
    </lineage>
</organism>
<name>A0ABR9CFI1_9HYPH</name>
<accession>A0ABR9CFI1</accession>
<dbReference type="RefSeq" id="WP_192111022.1">
    <property type="nucleotide sequence ID" value="NZ_JACYXJ010000007.1"/>
</dbReference>
<feature type="transmembrane region" description="Helical" evidence="1">
    <location>
        <begin position="186"/>
        <end position="205"/>
    </location>
</feature>
<proteinExistence type="predicted"/>
<feature type="transmembrane region" description="Helical" evidence="1">
    <location>
        <begin position="303"/>
        <end position="322"/>
    </location>
</feature>
<dbReference type="EMBL" id="JACYXJ010000007">
    <property type="protein sequence ID" value="MBD8878639.1"/>
    <property type="molecule type" value="Genomic_DNA"/>
</dbReference>
<keyword evidence="1" id="KW-0472">Membrane</keyword>